<evidence type="ECO:0000256" key="2">
    <source>
        <dbReference type="ARBA" id="ARBA00022741"/>
    </source>
</evidence>
<dbReference type="Proteomes" id="UP000694388">
    <property type="component" value="Unplaced"/>
</dbReference>
<dbReference type="FunFam" id="3.40.50.300:FF:000149">
    <property type="entry name" value="Nuclear valosin-containing protein-like"/>
    <property type="match status" value="1"/>
</dbReference>
<dbReference type="InterPro" id="IPR050168">
    <property type="entry name" value="AAA_ATPase_domain"/>
</dbReference>
<dbReference type="GO" id="GO:0005829">
    <property type="term" value="C:cytosol"/>
    <property type="evidence" value="ECO:0007669"/>
    <property type="project" value="TreeGrafter"/>
</dbReference>
<sequence length="467" mass="51303">CGQGGWNINVCRARAGPGRGFEHILVFSFEGTDITCITTSRCCGSFVHSTINKLFASITQYSTWPAPLPLHGAPAASWADFSLKAKDLLKALRSFTPSYLHDTHLIKPRSLGWDYVGGLGLVKDALSNIILLPAKFPVLSARLPVRQPAGVLLYGPPGTGKTLLAQATATESGLHCIIIKGPELLKKYIGASEQAVRDVFSRAQAARPCLLLFDEFDALAPRRGHDNTGVTDRVVNQLLTQLDGVEALEGVFVLAATSRPDLIDPALLRPGRFDQALYCPIPNKVERLEILRILIRSLTLSKDVKLEDLAERTDGFTGADLKALLYNAQLIAWQRLHSSWRSNESKDCVDERPVMNLPHQPATQFLHMPSLQAGFSSPSADRMQELNMELCRLGVDASLDLNVEDVNGEDLHLDISQEHLLDALCNTQPSITDNGVRSWTTVCENFRHTKGMGKAWTPKQDQKVTLA</sequence>
<dbReference type="Ensembl" id="ENSEBUT00000012169.1">
    <property type="protein sequence ID" value="ENSEBUP00000011597.1"/>
    <property type="gene ID" value="ENSEBUG00000007410.1"/>
</dbReference>
<evidence type="ECO:0000256" key="4">
    <source>
        <dbReference type="RuleBase" id="RU003651"/>
    </source>
</evidence>
<feature type="domain" description="AAA+ ATPase" evidence="5">
    <location>
        <begin position="147"/>
        <end position="283"/>
    </location>
</feature>
<dbReference type="GO" id="GO:0005524">
    <property type="term" value="F:ATP binding"/>
    <property type="evidence" value="ECO:0007669"/>
    <property type="project" value="UniProtKB-KW"/>
</dbReference>
<dbReference type="PROSITE" id="PS00674">
    <property type="entry name" value="AAA"/>
    <property type="match status" value="1"/>
</dbReference>
<dbReference type="PANTHER" id="PTHR23077">
    <property type="entry name" value="AAA-FAMILY ATPASE"/>
    <property type="match status" value="1"/>
</dbReference>
<dbReference type="GeneTree" id="ENSGT00550000075032"/>
<dbReference type="InterPro" id="IPR041569">
    <property type="entry name" value="AAA_lid_3"/>
</dbReference>
<dbReference type="GO" id="GO:0016558">
    <property type="term" value="P:protein import into peroxisome matrix"/>
    <property type="evidence" value="ECO:0007669"/>
    <property type="project" value="TreeGrafter"/>
</dbReference>
<dbReference type="SMART" id="SM00382">
    <property type="entry name" value="AAA"/>
    <property type="match status" value="1"/>
</dbReference>
<organism evidence="6 7">
    <name type="scientific">Eptatretus burgeri</name>
    <name type="common">Inshore hagfish</name>
    <dbReference type="NCBI Taxonomy" id="7764"/>
    <lineage>
        <taxon>Eukaryota</taxon>
        <taxon>Metazoa</taxon>
        <taxon>Chordata</taxon>
        <taxon>Craniata</taxon>
        <taxon>Vertebrata</taxon>
        <taxon>Cyclostomata</taxon>
        <taxon>Myxini</taxon>
        <taxon>Myxiniformes</taxon>
        <taxon>Myxinidae</taxon>
        <taxon>Eptatretinae</taxon>
        <taxon>Eptatretus</taxon>
    </lineage>
</organism>
<dbReference type="Gene3D" id="1.10.8.60">
    <property type="match status" value="1"/>
</dbReference>
<dbReference type="GO" id="GO:0005778">
    <property type="term" value="C:peroxisomal membrane"/>
    <property type="evidence" value="ECO:0007669"/>
    <property type="project" value="TreeGrafter"/>
</dbReference>
<keyword evidence="2 4" id="KW-0547">Nucleotide-binding</keyword>
<evidence type="ECO:0000259" key="5">
    <source>
        <dbReference type="SMART" id="SM00382"/>
    </source>
</evidence>
<dbReference type="GO" id="GO:0016887">
    <property type="term" value="F:ATP hydrolysis activity"/>
    <property type="evidence" value="ECO:0007669"/>
    <property type="project" value="InterPro"/>
</dbReference>
<proteinExistence type="inferred from homology"/>
<protein>
    <recommendedName>
        <fullName evidence="5">AAA+ ATPase domain-containing protein</fullName>
    </recommendedName>
</protein>
<reference evidence="6" key="1">
    <citation type="submission" date="2025-08" db="UniProtKB">
        <authorList>
            <consortium name="Ensembl"/>
        </authorList>
    </citation>
    <scope>IDENTIFICATION</scope>
</reference>
<dbReference type="Gene3D" id="3.40.50.300">
    <property type="entry name" value="P-loop containing nucleotide triphosphate hydrolases"/>
    <property type="match status" value="1"/>
</dbReference>
<evidence type="ECO:0000313" key="7">
    <source>
        <dbReference type="Proteomes" id="UP000694388"/>
    </source>
</evidence>
<dbReference type="AlphaFoldDB" id="A0A8C4WUE6"/>
<dbReference type="InterPro" id="IPR027417">
    <property type="entry name" value="P-loop_NTPase"/>
</dbReference>
<dbReference type="InterPro" id="IPR003959">
    <property type="entry name" value="ATPase_AAA_core"/>
</dbReference>
<dbReference type="InterPro" id="IPR003593">
    <property type="entry name" value="AAA+_ATPase"/>
</dbReference>
<accession>A0A8C4WUE6</accession>
<evidence type="ECO:0000256" key="3">
    <source>
        <dbReference type="ARBA" id="ARBA00022840"/>
    </source>
</evidence>
<comment type="similarity">
    <text evidence="1 4">Belongs to the AAA ATPase family.</text>
</comment>
<dbReference type="InterPro" id="IPR003960">
    <property type="entry name" value="ATPase_AAA_CS"/>
</dbReference>
<evidence type="ECO:0000256" key="1">
    <source>
        <dbReference type="ARBA" id="ARBA00006914"/>
    </source>
</evidence>
<dbReference type="SUPFAM" id="SSF52540">
    <property type="entry name" value="P-loop containing nucleoside triphosphate hydrolases"/>
    <property type="match status" value="1"/>
</dbReference>
<name>A0A8C4WUE6_EPTBU</name>
<dbReference type="Pfam" id="PF17862">
    <property type="entry name" value="AAA_lid_3"/>
    <property type="match status" value="1"/>
</dbReference>
<dbReference type="Pfam" id="PF00004">
    <property type="entry name" value="AAA"/>
    <property type="match status" value="1"/>
</dbReference>
<keyword evidence="7" id="KW-1185">Reference proteome</keyword>
<evidence type="ECO:0000313" key="6">
    <source>
        <dbReference type="Ensembl" id="ENSEBUP00000011597.1"/>
    </source>
</evidence>
<dbReference type="PANTHER" id="PTHR23077:SF12">
    <property type="entry name" value="PEROXISOMAL ATPASE PEX1"/>
    <property type="match status" value="1"/>
</dbReference>
<reference evidence="6" key="2">
    <citation type="submission" date="2025-09" db="UniProtKB">
        <authorList>
            <consortium name="Ensembl"/>
        </authorList>
    </citation>
    <scope>IDENTIFICATION</scope>
</reference>
<keyword evidence="3 4" id="KW-0067">ATP-binding</keyword>